<keyword evidence="1" id="KW-0328">Glycosyltransferase</keyword>
<feature type="domain" description="Glycosyltransferase 61 catalytic" evidence="5">
    <location>
        <begin position="140"/>
        <end position="389"/>
    </location>
</feature>
<protein>
    <recommendedName>
        <fullName evidence="5">Glycosyltransferase 61 catalytic domain-containing protein</fullName>
    </recommendedName>
</protein>
<dbReference type="OrthoDB" id="529273at2759"/>
<dbReference type="PANTHER" id="PTHR20961">
    <property type="entry name" value="GLYCOSYLTRANSFERASE"/>
    <property type="match status" value="1"/>
</dbReference>
<keyword evidence="4" id="KW-0732">Signal</keyword>
<name>A0A8J5X4P2_DIALT</name>
<comment type="caution">
    <text evidence="6">The sequence shown here is derived from an EMBL/GenBank/DDBJ whole genome shotgun (WGS) entry which is preliminary data.</text>
</comment>
<organism evidence="6 7">
    <name type="scientific">Diacronema lutheri</name>
    <name type="common">Unicellular marine alga</name>
    <name type="synonym">Monochrysis lutheri</name>
    <dbReference type="NCBI Taxonomy" id="2081491"/>
    <lineage>
        <taxon>Eukaryota</taxon>
        <taxon>Haptista</taxon>
        <taxon>Haptophyta</taxon>
        <taxon>Pavlovophyceae</taxon>
        <taxon>Pavlovales</taxon>
        <taxon>Pavlovaceae</taxon>
        <taxon>Diacronema</taxon>
    </lineage>
</organism>
<evidence type="ECO:0000256" key="3">
    <source>
        <dbReference type="ARBA" id="ARBA00023180"/>
    </source>
</evidence>
<sequence length="541" mass="59318">MVRAGRRARREPAVAWLLLAALPSSADYLPIPCCGPSDLRDLGLNLTGVYAQQYDVISPLTREIRRSERVLAAARPFVRDGRVTLAWAWDAMRVCVSRKGETTLTVGRAAVDSAAQPTDDVVSSEYALLWLMSERVTANYGHFINGLLNSFAAARDAGFIREPAAGSAHGWRIDPAATFVLNPLGSLMLARRFDEIATLVFGPLARMQRPTRLASKRTARCTRLPTTVYGAGAAGMGNIWDYFADAGVRVRTRAQPHFAARRWRAREVVPAFQRYVRAQLGVPTLVPRPPPLLADGRVRKLILVEQRRIDGEKRGLAERHIVNLNELLRLGAELGAQSRAFAIEARPVEFGALPFKDTVRLLADADAIVGVEGSGLTNVLFLRPGSALVNIKPFPQCDSDAYDADSSHFLADAHDGPSGRAPHAGNQMFGLYGSFEKLALAVQGPIHVLPICAPREAVEYRWGNTRATRLAIAAGEVDAHGLPALTHRSHLSDSKLMRQMWFINGVHGITVDAGLFRATLHALHHIWMAADFEWARPARQV</sequence>
<keyword evidence="2" id="KW-0808">Transferase</keyword>
<evidence type="ECO:0000313" key="7">
    <source>
        <dbReference type="Proteomes" id="UP000751190"/>
    </source>
</evidence>
<keyword evidence="3" id="KW-0325">Glycoprotein</keyword>
<evidence type="ECO:0000256" key="4">
    <source>
        <dbReference type="SAM" id="SignalP"/>
    </source>
</evidence>
<evidence type="ECO:0000259" key="5">
    <source>
        <dbReference type="Pfam" id="PF04577"/>
    </source>
</evidence>
<feature type="chain" id="PRO_5035315031" description="Glycosyltransferase 61 catalytic domain-containing protein" evidence="4">
    <location>
        <begin position="27"/>
        <end position="541"/>
    </location>
</feature>
<dbReference type="EMBL" id="JAGTXO010000055">
    <property type="protein sequence ID" value="KAG8458236.1"/>
    <property type="molecule type" value="Genomic_DNA"/>
</dbReference>
<evidence type="ECO:0000313" key="6">
    <source>
        <dbReference type="EMBL" id="KAG8458236.1"/>
    </source>
</evidence>
<dbReference type="Pfam" id="PF04577">
    <property type="entry name" value="Glyco_transf_61"/>
    <property type="match status" value="1"/>
</dbReference>
<proteinExistence type="predicted"/>
<keyword evidence="7" id="KW-1185">Reference proteome</keyword>
<dbReference type="AlphaFoldDB" id="A0A8J5X4P2"/>
<evidence type="ECO:0000256" key="2">
    <source>
        <dbReference type="ARBA" id="ARBA00022679"/>
    </source>
</evidence>
<dbReference type="GO" id="GO:0016757">
    <property type="term" value="F:glycosyltransferase activity"/>
    <property type="evidence" value="ECO:0007669"/>
    <property type="project" value="UniProtKB-KW"/>
</dbReference>
<feature type="signal peptide" evidence="4">
    <location>
        <begin position="1"/>
        <end position="26"/>
    </location>
</feature>
<reference evidence="6" key="1">
    <citation type="submission" date="2021-05" db="EMBL/GenBank/DDBJ databases">
        <title>The genome of the haptophyte Pavlova lutheri (Diacronema luteri, Pavlovales) - a model for lipid biosynthesis in eukaryotic algae.</title>
        <authorList>
            <person name="Hulatt C.J."/>
            <person name="Posewitz M.C."/>
        </authorList>
    </citation>
    <scope>NUCLEOTIDE SEQUENCE</scope>
    <source>
        <strain evidence="6">NIVA-4/92</strain>
    </source>
</reference>
<gene>
    <name evidence="6" type="ORF">KFE25_001528</name>
</gene>
<accession>A0A8J5X4P2</accession>
<dbReference type="Proteomes" id="UP000751190">
    <property type="component" value="Unassembled WGS sequence"/>
</dbReference>
<dbReference type="InterPro" id="IPR007657">
    <property type="entry name" value="Glycosyltransferase_61"/>
</dbReference>
<dbReference type="PANTHER" id="PTHR20961:SF124">
    <property type="entry name" value="GLYCOSYLTRANSFERASE"/>
    <property type="match status" value="1"/>
</dbReference>
<dbReference type="InterPro" id="IPR049625">
    <property type="entry name" value="Glyco_transf_61_cat"/>
</dbReference>
<evidence type="ECO:0000256" key="1">
    <source>
        <dbReference type="ARBA" id="ARBA00022676"/>
    </source>
</evidence>